<accession>A0A2Z6MAW9</accession>
<keyword evidence="2" id="KW-1185">Reference proteome</keyword>
<reference evidence="2" key="1">
    <citation type="journal article" date="2017" name="Front. Plant Sci.">
        <title>Climate Clever Clovers: New Paradigm to Reduce the Environmental Footprint of Ruminants by Breeding Low Methanogenic Forages Utilizing Haplotype Variation.</title>
        <authorList>
            <person name="Kaur P."/>
            <person name="Appels R."/>
            <person name="Bayer P.E."/>
            <person name="Keeble-Gagnere G."/>
            <person name="Wang J."/>
            <person name="Hirakawa H."/>
            <person name="Shirasawa K."/>
            <person name="Vercoe P."/>
            <person name="Stefanova K."/>
            <person name="Durmic Z."/>
            <person name="Nichols P."/>
            <person name="Revell C."/>
            <person name="Isobe S.N."/>
            <person name="Edwards D."/>
            <person name="Erskine W."/>
        </authorList>
    </citation>
    <scope>NUCLEOTIDE SEQUENCE [LARGE SCALE GENOMIC DNA]</scope>
    <source>
        <strain evidence="2">cv. Daliak</strain>
    </source>
</reference>
<dbReference type="AlphaFoldDB" id="A0A2Z6MAW9"/>
<dbReference type="EMBL" id="DF973403">
    <property type="protein sequence ID" value="GAU29716.1"/>
    <property type="molecule type" value="Genomic_DNA"/>
</dbReference>
<sequence>MEVLQNGFTKFAITKPHEITVPLTNGTTNLFANGTTNLLNLIAESYEDLSNMDPSRAFVNKVKRLIVKYTTRSSHK</sequence>
<name>A0A2Z6MAW9_TRISU</name>
<protein>
    <submittedName>
        <fullName evidence="1">Uncharacterized protein</fullName>
    </submittedName>
</protein>
<gene>
    <name evidence="1" type="ORF">TSUD_264520</name>
</gene>
<evidence type="ECO:0000313" key="2">
    <source>
        <dbReference type="Proteomes" id="UP000242715"/>
    </source>
</evidence>
<evidence type="ECO:0000313" key="1">
    <source>
        <dbReference type="EMBL" id="GAU29716.1"/>
    </source>
</evidence>
<organism evidence="1 2">
    <name type="scientific">Trifolium subterraneum</name>
    <name type="common">Subterranean clover</name>
    <dbReference type="NCBI Taxonomy" id="3900"/>
    <lineage>
        <taxon>Eukaryota</taxon>
        <taxon>Viridiplantae</taxon>
        <taxon>Streptophyta</taxon>
        <taxon>Embryophyta</taxon>
        <taxon>Tracheophyta</taxon>
        <taxon>Spermatophyta</taxon>
        <taxon>Magnoliopsida</taxon>
        <taxon>eudicotyledons</taxon>
        <taxon>Gunneridae</taxon>
        <taxon>Pentapetalae</taxon>
        <taxon>rosids</taxon>
        <taxon>fabids</taxon>
        <taxon>Fabales</taxon>
        <taxon>Fabaceae</taxon>
        <taxon>Papilionoideae</taxon>
        <taxon>50 kb inversion clade</taxon>
        <taxon>NPAAA clade</taxon>
        <taxon>Hologalegina</taxon>
        <taxon>IRL clade</taxon>
        <taxon>Trifolieae</taxon>
        <taxon>Trifolium</taxon>
    </lineage>
</organism>
<dbReference type="Proteomes" id="UP000242715">
    <property type="component" value="Unassembled WGS sequence"/>
</dbReference>
<dbReference type="OrthoDB" id="10409128at2759"/>
<proteinExistence type="predicted"/>